<sequence length="163" mass="18310">MTVDELRDYGIQQMDDEAIENFLSIQHTGILGLPTSGAPYLLPMSYGFDGGSHLYFAFLVEGQSRKAELADQADVGSFLVYNAETMFHWRSVLLQGPIRRLPEDERSKMTEAQTPAWQPELIATASETGETRVYEFQIEESTGISHAIRPPTFFERGSRDATD</sequence>
<dbReference type="GeneID" id="71855912"/>
<dbReference type="RefSeq" id="WP_246976018.1">
    <property type="nucleotide sequence ID" value="NZ_CP095398.1"/>
</dbReference>
<name>A0ABD5P002_9EURY</name>
<comment type="caution">
    <text evidence="1">The sequence shown here is derived from an EMBL/GenBank/DDBJ whole genome shotgun (WGS) entry which is preliminary data.</text>
</comment>
<evidence type="ECO:0000313" key="2">
    <source>
        <dbReference type="Proteomes" id="UP001595821"/>
    </source>
</evidence>
<dbReference type="Pfam" id="PF12900">
    <property type="entry name" value="Pyridox_ox_2"/>
    <property type="match status" value="1"/>
</dbReference>
<dbReference type="AlphaFoldDB" id="A0ABD5P002"/>
<dbReference type="EMBL" id="JBHSDJ010000081">
    <property type="protein sequence ID" value="MFC4247626.1"/>
    <property type="molecule type" value="Genomic_DNA"/>
</dbReference>
<dbReference type="Gene3D" id="2.30.110.10">
    <property type="entry name" value="Electron Transport, Fmn-binding Protein, Chain A"/>
    <property type="match status" value="1"/>
</dbReference>
<protein>
    <submittedName>
        <fullName evidence="1">Pyridoxamine 5'-phosphate oxidase family protein</fullName>
    </submittedName>
</protein>
<evidence type="ECO:0000313" key="1">
    <source>
        <dbReference type="EMBL" id="MFC4247626.1"/>
    </source>
</evidence>
<dbReference type="SUPFAM" id="SSF50475">
    <property type="entry name" value="FMN-binding split barrel"/>
    <property type="match status" value="1"/>
</dbReference>
<dbReference type="Proteomes" id="UP001595821">
    <property type="component" value="Unassembled WGS sequence"/>
</dbReference>
<gene>
    <name evidence="1" type="ORF">ACFOZ7_11660</name>
</gene>
<dbReference type="InterPro" id="IPR024747">
    <property type="entry name" value="Pyridox_Oxase-rel"/>
</dbReference>
<accession>A0ABD5P002</accession>
<dbReference type="InterPro" id="IPR012349">
    <property type="entry name" value="Split_barrel_FMN-bd"/>
</dbReference>
<organism evidence="1 2">
    <name type="scientific">Natribaculum luteum</name>
    <dbReference type="NCBI Taxonomy" id="1586232"/>
    <lineage>
        <taxon>Archaea</taxon>
        <taxon>Methanobacteriati</taxon>
        <taxon>Methanobacteriota</taxon>
        <taxon>Stenosarchaea group</taxon>
        <taxon>Halobacteria</taxon>
        <taxon>Halobacteriales</taxon>
        <taxon>Natrialbaceae</taxon>
        <taxon>Natribaculum</taxon>
    </lineage>
</organism>
<reference evidence="1 2" key="1">
    <citation type="journal article" date="2014" name="Int. J. Syst. Evol. Microbiol.">
        <title>Complete genome sequence of Corynebacterium casei LMG S-19264T (=DSM 44701T), isolated from a smear-ripened cheese.</title>
        <authorList>
            <consortium name="US DOE Joint Genome Institute (JGI-PGF)"/>
            <person name="Walter F."/>
            <person name="Albersmeier A."/>
            <person name="Kalinowski J."/>
            <person name="Ruckert C."/>
        </authorList>
    </citation>
    <scope>NUCLEOTIDE SEQUENCE [LARGE SCALE GENOMIC DNA]</scope>
    <source>
        <strain evidence="1 2">IBRC-M 10912</strain>
    </source>
</reference>
<proteinExistence type="predicted"/>